<dbReference type="Pfam" id="PF06808">
    <property type="entry name" value="DctM"/>
    <property type="match status" value="1"/>
</dbReference>
<comment type="subcellular location">
    <subcellularLocation>
        <location evidence="1">Cell inner membrane</location>
        <topology evidence="1">Multi-pass membrane protein</topology>
    </subcellularLocation>
</comment>
<accession>A0A485ATW1</accession>
<dbReference type="EMBL" id="CAADJD010000014">
    <property type="protein sequence ID" value="VFS59879.1"/>
    <property type="molecule type" value="Genomic_DNA"/>
</dbReference>
<organism evidence="3 4">
    <name type="scientific">Kluyvera cryocrescens</name>
    <name type="common">Kluyvera citrophila</name>
    <dbReference type="NCBI Taxonomy" id="580"/>
    <lineage>
        <taxon>Bacteria</taxon>
        <taxon>Pseudomonadati</taxon>
        <taxon>Pseudomonadota</taxon>
        <taxon>Gammaproteobacteria</taxon>
        <taxon>Enterobacterales</taxon>
        <taxon>Enterobacteriaceae</taxon>
        <taxon>Kluyvera</taxon>
    </lineage>
</organism>
<proteinExistence type="predicted"/>
<keyword evidence="4" id="KW-1185">Reference proteome</keyword>
<evidence type="ECO:0000256" key="1">
    <source>
        <dbReference type="RuleBase" id="RU369079"/>
    </source>
</evidence>
<dbReference type="Proteomes" id="UP000401081">
    <property type="component" value="Unassembled WGS sequence"/>
</dbReference>
<keyword evidence="1" id="KW-0813">Transport</keyword>
<name>A0A485ATW1_KLUCR</name>
<keyword evidence="1" id="KW-0997">Cell inner membrane</keyword>
<protein>
    <recommendedName>
        <fullName evidence="2">TRAP C4-dicarboxylate transport system permease DctM subunit domain-containing protein</fullName>
    </recommendedName>
</protein>
<dbReference type="AlphaFoldDB" id="A0A485ATW1"/>
<evidence type="ECO:0000313" key="4">
    <source>
        <dbReference type="Proteomes" id="UP000401081"/>
    </source>
</evidence>
<keyword evidence="1" id="KW-1003">Cell membrane</keyword>
<feature type="domain" description="TRAP C4-dicarboxylate transport system permease DctM subunit" evidence="2">
    <location>
        <begin position="1"/>
        <end position="28"/>
    </location>
</feature>
<sequence>MARRLVDFAGLFVGWIRGGLALVNILASNAVWRDLWIIGC</sequence>
<dbReference type="GO" id="GO:0005886">
    <property type="term" value="C:plasma membrane"/>
    <property type="evidence" value="ECO:0007669"/>
    <property type="project" value="UniProtKB-SubCell"/>
</dbReference>
<dbReference type="InterPro" id="IPR010656">
    <property type="entry name" value="DctM"/>
</dbReference>
<reference evidence="3 4" key="1">
    <citation type="submission" date="2019-03" db="EMBL/GenBank/DDBJ databases">
        <authorList>
            <consortium name="Pathogen Informatics"/>
        </authorList>
    </citation>
    <scope>NUCLEOTIDE SEQUENCE [LARGE SCALE GENOMIC DNA]</scope>
    <source>
        <strain evidence="3 4">NCTC12993</strain>
    </source>
</reference>
<keyword evidence="1" id="KW-0472">Membrane</keyword>
<gene>
    <name evidence="3" type="ORF">NCTC12993_01453</name>
</gene>
<evidence type="ECO:0000259" key="2">
    <source>
        <dbReference type="Pfam" id="PF06808"/>
    </source>
</evidence>
<evidence type="ECO:0000313" key="3">
    <source>
        <dbReference type="EMBL" id="VFS59879.1"/>
    </source>
</evidence>
<dbReference type="GO" id="GO:0022857">
    <property type="term" value="F:transmembrane transporter activity"/>
    <property type="evidence" value="ECO:0007669"/>
    <property type="project" value="UniProtKB-UniRule"/>
</dbReference>
<comment type="function">
    <text evidence="1">Part of the tripartite ATP-independent periplasmic (TRAP) transport system.</text>
</comment>